<keyword evidence="2" id="KW-0378">Hydrolase</keyword>
<dbReference type="PANTHER" id="PTHR47963">
    <property type="entry name" value="DEAD-BOX ATP-DEPENDENT RNA HELICASE 47, MITOCHONDRIAL"/>
    <property type="match status" value="1"/>
</dbReference>
<dbReference type="PROSITE" id="PS51192">
    <property type="entry name" value="HELICASE_ATP_BIND_1"/>
    <property type="match status" value="1"/>
</dbReference>
<feature type="short sequence motif" description="Q motif" evidence="5">
    <location>
        <begin position="3"/>
        <end position="31"/>
    </location>
</feature>
<dbReference type="CDD" id="cd18787">
    <property type="entry name" value="SF2_C_DEAD"/>
    <property type="match status" value="1"/>
</dbReference>
<sequence length="513" mass="55340">MNSTFESLGIGLVLCETLARHGISEPSPIQREAIPAALGGADLLAQSQTGTGKTLAYLLPILERIDPASKELQAVVLAPTRELGVQIASEIEKIGGPAGIRGQALIGGAAISRQIDRLKLHPHIVVGTPGRVAELLRLRKVKLHRVRTIVIDEADQMFALGSAKEAEEIVEGALRDRQLLFFSATLPPEVRRMAGRWMRAPKEIEIDPGQRTAGGIEHLVFVCEERERIDTLRRLVRLYEPKSALAFVNDLDVIAEVAAKLQHAGLSADALYGDAPKQERTTLLNRFRTGRLSTLIATDVAARGLDIEGLTHVFHLQPALDADHYVHRAGRTGRMGRSGWSISIVTEHELFIIRKFEKQLGIVIHQKAMFKGKIVEPDQVRGAAARTAGRTTGGGKPEASKPVTAKGAAATGKPGASKPAEASVRAAQEEGAPRRSGSGELPPLRSRTGGFRTLGAASLRNERELDRPAAPPQPAKRPAGKPKAAREADRKNKGAPRWLKEKREQGQNGPGAQ</sequence>
<organism evidence="10 11">
    <name type="scientific">Paenibacillus hodogayensis</name>
    <dbReference type="NCBI Taxonomy" id="279208"/>
    <lineage>
        <taxon>Bacteria</taxon>
        <taxon>Bacillati</taxon>
        <taxon>Bacillota</taxon>
        <taxon>Bacilli</taxon>
        <taxon>Bacillales</taxon>
        <taxon>Paenibacillaceae</taxon>
        <taxon>Paenibacillus</taxon>
    </lineage>
</organism>
<feature type="compositionally biased region" description="Low complexity" evidence="6">
    <location>
        <begin position="401"/>
        <end position="420"/>
    </location>
</feature>
<feature type="compositionally biased region" description="Basic and acidic residues" evidence="6">
    <location>
        <begin position="484"/>
        <end position="505"/>
    </location>
</feature>
<dbReference type="EMBL" id="JBHMAG010000007">
    <property type="protein sequence ID" value="MFB9751365.1"/>
    <property type="molecule type" value="Genomic_DNA"/>
</dbReference>
<dbReference type="Pfam" id="PF00271">
    <property type="entry name" value="Helicase_C"/>
    <property type="match status" value="1"/>
</dbReference>
<proteinExistence type="predicted"/>
<reference evidence="10 11" key="1">
    <citation type="submission" date="2024-09" db="EMBL/GenBank/DDBJ databases">
        <authorList>
            <person name="Sun Q."/>
            <person name="Mori K."/>
        </authorList>
    </citation>
    <scope>NUCLEOTIDE SEQUENCE [LARGE SCALE GENOMIC DNA]</scope>
    <source>
        <strain evidence="10 11">JCM 12520</strain>
    </source>
</reference>
<dbReference type="InterPro" id="IPR014001">
    <property type="entry name" value="Helicase_ATP-bd"/>
</dbReference>
<name>A0ABV5VSV4_9BACL</name>
<feature type="domain" description="Helicase ATP-binding" evidence="7">
    <location>
        <begin position="34"/>
        <end position="204"/>
    </location>
</feature>
<dbReference type="PANTHER" id="PTHR47963:SF7">
    <property type="entry name" value="ATP-DEPENDENT RNA HELICASE YFML-RELATED"/>
    <property type="match status" value="1"/>
</dbReference>
<keyword evidence="3 10" id="KW-0347">Helicase</keyword>
<evidence type="ECO:0000256" key="5">
    <source>
        <dbReference type="PROSITE-ProRule" id="PRU00552"/>
    </source>
</evidence>
<evidence type="ECO:0000256" key="4">
    <source>
        <dbReference type="ARBA" id="ARBA00022840"/>
    </source>
</evidence>
<keyword evidence="11" id="KW-1185">Reference proteome</keyword>
<dbReference type="InterPro" id="IPR014014">
    <property type="entry name" value="RNA_helicase_DEAD_Q_motif"/>
</dbReference>
<dbReference type="Pfam" id="PF00270">
    <property type="entry name" value="DEAD"/>
    <property type="match status" value="1"/>
</dbReference>
<evidence type="ECO:0000259" key="9">
    <source>
        <dbReference type="PROSITE" id="PS51195"/>
    </source>
</evidence>
<evidence type="ECO:0000256" key="2">
    <source>
        <dbReference type="ARBA" id="ARBA00022801"/>
    </source>
</evidence>
<dbReference type="InterPro" id="IPR044742">
    <property type="entry name" value="DEAD/DEAH_RhlB"/>
</dbReference>
<comment type="caution">
    <text evidence="10">The sequence shown here is derived from an EMBL/GenBank/DDBJ whole genome shotgun (WGS) entry which is preliminary data.</text>
</comment>
<dbReference type="SUPFAM" id="SSF52540">
    <property type="entry name" value="P-loop containing nucleoside triphosphate hydrolases"/>
    <property type="match status" value="1"/>
</dbReference>
<dbReference type="Gene3D" id="3.40.50.300">
    <property type="entry name" value="P-loop containing nucleotide triphosphate hydrolases"/>
    <property type="match status" value="2"/>
</dbReference>
<dbReference type="InterPro" id="IPR027417">
    <property type="entry name" value="P-loop_NTPase"/>
</dbReference>
<evidence type="ECO:0000256" key="1">
    <source>
        <dbReference type="ARBA" id="ARBA00022741"/>
    </source>
</evidence>
<feature type="compositionally biased region" description="Low complexity" evidence="6">
    <location>
        <begin position="381"/>
        <end position="390"/>
    </location>
</feature>
<dbReference type="SMART" id="SM00487">
    <property type="entry name" value="DEXDc"/>
    <property type="match status" value="1"/>
</dbReference>
<dbReference type="InterPro" id="IPR011545">
    <property type="entry name" value="DEAD/DEAH_box_helicase_dom"/>
</dbReference>
<evidence type="ECO:0000256" key="3">
    <source>
        <dbReference type="ARBA" id="ARBA00022806"/>
    </source>
</evidence>
<protein>
    <submittedName>
        <fullName evidence="10">DEAD/DEAH box helicase</fullName>
    </submittedName>
</protein>
<dbReference type="Proteomes" id="UP001589619">
    <property type="component" value="Unassembled WGS sequence"/>
</dbReference>
<keyword evidence="4" id="KW-0067">ATP-binding</keyword>
<dbReference type="PROSITE" id="PS51194">
    <property type="entry name" value="HELICASE_CTER"/>
    <property type="match status" value="1"/>
</dbReference>
<dbReference type="InterPro" id="IPR050547">
    <property type="entry name" value="DEAD_box_RNA_helicases"/>
</dbReference>
<dbReference type="PROSITE" id="PS51195">
    <property type="entry name" value="Q_MOTIF"/>
    <property type="match status" value="1"/>
</dbReference>
<evidence type="ECO:0000259" key="7">
    <source>
        <dbReference type="PROSITE" id="PS51192"/>
    </source>
</evidence>
<dbReference type="SMART" id="SM00490">
    <property type="entry name" value="HELICc"/>
    <property type="match status" value="1"/>
</dbReference>
<dbReference type="InterPro" id="IPR001650">
    <property type="entry name" value="Helicase_C-like"/>
</dbReference>
<dbReference type="RefSeq" id="WP_344911758.1">
    <property type="nucleotide sequence ID" value="NZ_BAAAYO010000010.1"/>
</dbReference>
<evidence type="ECO:0000259" key="8">
    <source>
        <dbReference type="PROSITE" id="PS51194"/>
    </source>
</evidence>
<evidence type="ECO:0000313" key="11">
    <source>
        <dbReference type="Proteomes" id="UP001589619"/>
    </source>
</evidence>
<keyword evidence="1" id="KW-0547">Nucleotide-binding</keyword>
<evidence type="ECO:0000313" key="10">
    <source>
        <dbReference type="EMBL" id="MFB9751365.1"/>
    </source>
</evidence>
<evidence type="ECO:0000256" key="6">
    <source>
        <dbReference type="SAM" id="MobiDB-lite"/>
    </source>
</evidence>
<feature type="region of interest" description="Disordered" evidence="6">
    <location>
        <begin position="379"/>
        <end position="513"/>
    </location>
</feature>
<accession>A0ABV5VSV4</accession>
<gene>
    <name evidence="10" type="ORF">ACFFNY_07280</name>
</gene>
<feature type="domain" description="DEAD-box RNA helicase Q" evidence="9">
    <location>
        <begin position="3"/>
        <end position="31"/>
    </location>
</feature>
<dbReference type="GO" id="GO:0004386">
    <property type="term" value="F:helicase activity"/>
    <property type="evidence" value="ECO:0007669"/>
    <property type="project" value="UniProtKB-KW"/>
</dbReference>
<dbReference type="CDD" id="cd00268">
    <property type="entry name" value="DEADc"/>
    <property type="match status" value="1"/>
</dbReference>
<feature type="domain" description="Helicase C-terminal" evidence="8">
    <location>
        <begin position="215"/>
        <end position="376"/>
    </location>
</feature>